<accession>A0A0B2UUH9</accession>
<dbReference type="Proteomes" id="UP000031036">
    <property type="component" value="Unassembled WGS sequence"/>
</dbReference>
<dbReference type="AlphaFoldDB" id="A0A0B2UUH9"/>
<reference evidence="1 2" key="1">
    <citation type="submission" date="2014-11" db="EMBL/GenBank/DDBJ databases">
        <title>Genetic blueprint of the zoonotic pathogen Toxocara canis.</title>
        <authorList>
            <person name="Zhu X.-Q."/>
            <person name="Korhonen P.K."/>
            <person name="Cai H."/>
            <person name="Young N.D."/>
            <person name="Nejsum P."/>
            <person name="von Samson-Himmelstjerna G."/>
            <person name="Boag P.R."/>
            <person name="Tan P."/>
            <person name="Li Q."/>
            <person name="Min J."/>
            <person name="Yang Y."/>
            <person name="Wang X."/>
            <person name="Fang X."/>
            <person name="Hall R.S."/>
            <person name="Hofmann A."/>
            <person name="Sternberg P.W."/>
            <person name="Jex A.R."/>
            <person name="Gasser R.B."/>
        </authorList>
    </citation>
    <scope>NUCLEOTIDE SEQUENCE [LARGE SCALE GENOMIC DNA]</scope>
    <source>
        <strain evidence="1">PN_DK_2014</strain>
    </source>
</reference>
<keyword evidence="2" id="KW-1185">Reference proteome</keyword>
<dbReference type="OrthoDB" id="10441252at2759"/>
<gene>
    <name evidence="1" type="ORF">Tcan_07511</name>
</gene>
<proteinExistence type="predicted"/>
<dbReference type="EMBL" id="JPKZ01003222">
    <property type="protein sequence ID" value="KHN72722.1"/>
    <property type="molecule type" value="Genomic_DNA"/>
</dbReference>
<name>A0A0B2UUH9_TOXCA</name>
<evidence type="ECO:0000313" key="2">
    <source>
        <dbReference type="Proteomes" id="UP000031036"/>
    </source>
</evidence>
<comment type="caution">
    <text evidence="1">The sequence shown here is derived from an EMBL/GenBank/DDBJ whole genome shotgun (WGS) entry which is preliminary data.</text>
</comment>
<evidence type="ECO:0000313" key="1">
    <source>
        <dbReference type="EMBL" id="KHN72722.1"/>
    </source>
</evidence>
<organism evidence="1 2">
    <name type="scientific">Toxocara canis</name>
    <name type="common">Canine roundworm</name>
    <dbReference type="NCBI Taxonomy" id="6265"/>
    <lineage>
        <taxon>Eukaryota</taxon>
        <taxon>Metazoa</taxon>
        <taxon>Ecdysozoa</taxon>
        <taxon>Nematoda</taxon>
        <taxon>Chromadorea</taxon>
        <taxon>Rhabditida</taxon>
        <taxon>Spirurina</taxon>
        <taxon>Ascaridomorpha</taxon>
        <taxon>Ascaridoidea</taxon>
        <taxon>Toxocaridae</taxon>
        <taxon>Toxocara</taxon>
    </lineage>
</organism>
<sequence>MSASSCTSVDCDHSTQSDILPSDDYVSLFSILAWDISRRPVVKNEMKNGIKHKQNKDEDRIEQVRLKTMEESVHLMSDMPQLYLLCNIASMTELDDISTLAGLDRPGWICSNSLIVSCRNLLVFYRLYFFCFQ</sequence>
<protein>
    <submittedName>
        <fullName evidence="1">Uncharacterized protein</fullName>
    </submittedName>
</protein>